<reference evidence="3 4" key="1">
    <citation type="journal article" date="2017" name="Gigascience">
        <title>Genome sequence of the small brown planthopper, Laodelphax striatellus.</title>
        <authorList>
            <person name="Zhu J."/>
            <person name="Jiang F."/>
            <person name="Wang X."/>
            <person name="Yang P."/>
            <person name="Bao Y."/>
            <person name="Zhao W."/>
            <person name="Wang W."/>
            <person name="Lu H."/>
            <person name="Wang Q."/>
            <person name="Cui N."/>
            <person name="Li J."/>
            <person name="Chen X."/>
            <person name="Luo L."/>
            <person name="Yu J."/>
            <person name="Kang L."/>
            <person name="Cui F."/>
        </authorList>
    </citation>
    <scope>NUCLEOTIDE SEQUENCE [LARGE SCALE GENOMIC DNA]</scope>
    <source>
        <strain evidence="3">Lst14</strain>
    </source>
</reference>
<accession>A0A482X4S8</accession>
<feature type="compositionally biased region" description="Polar residues" evidence="1">
    <location>
        <begin position="87"/>
        <end position="98"/>
    </location>
</feature>
<evidence type="ECO:0008006" key="5">
    <source>
        <dbReference type="Google" id="ProtNLM"/>
    </source>
</evidence>
<evidence type="ECO:0000313" key="3">
    <source>
        <dbReference type="EMBL" id="RZF40784.1"/>
    </source>
</evidence>
<proteinExistence type="predicted"/>
<evidence type="ECO:0000313" key="4">
    <source>
        <dbReference type="Proteomes" id="UP000291343"/>
    </source>
</evidence>
<evidence type="ECO:0000256" key="2">
    <source>
        <dbReference type="SAM" id="SignalP"/>
    </source>
</evidence>
<keyword evidence="2" id="KW-0732">Signal</keyword>
<protein>
    <recommendedName>
        <fullName evidence="5">Vitellogenin domain-containing protein</fullName>
    </recommendedName>
</protein>
<gene>
    <name evidence="3" type="ORF">LSTR_LSTR009269</name>
</gene>
<feature type="compositionally biased region" description="Polar residues" evidence="1">
    <location>
        <begin position="62"/>
        <end position="73"/>
    </location>
</feature>
<dbReference type="STRING" id="195883.A0A482X4S8"/>
<evidence type="ECO:0000256" key="1">
    <source>
        <dbReference type="SAM" id="MobiDB-lite"/>
    </source>
</evidence>
<dbReference type="Proteomes" id="UP000291343">
    <property type="component" value="Unassembled WGS sequence"/>
</dbReference>
<feature type="signal peptide" evidence="2">
    <location>
        <begin position="1"/>
        <end position="16"/>
    </location>
</feature>
<feature type="compositionally biased region" description="Basic and acidic residues" evidence="1">
    <location>
        <begin position="75"/>
        <end position="86"/>
    </location>
</feature>
<dbReference type="InParanoid" id="A0A482X4S8"/>
<feature type="chain" id="PRO_5019762758" description="Vitellogenin domain-containing protein" evidence="2">
    <location>
        <begin position="17"/>
        <end position="924"/>
    </location>
</feature>
<feature type="compositionally biased region" description="Polar residues" evidence="1">
    <location>
        <begin position="138"/>
        <end position="157"/>
    </location>
</feature>
<comment type="caution">
    <text evidence="3">The sequence shown here is derived from an EMBL/GenBank/DDBJ whole genome shotgun (WGS) entry which is preliminary data.</text>
</comment>
<keyword evidence="4" id="KW-1185">Reference proteome</keyword>
<name>A0A482X4S8_LAOST</name>
<sequence>MYCYLIIVILITSVKSDFSPGTADSIQSSTKGDASPPGKEADSTKSTNNADTSDAGKEADSTKSTNNADTSNAGKEADSTKKEADSTKSTNNADTSNAGKEADSTKKEADSTKSTNNADTSDAGKEVDSTDSTNTNTASLDGKSQSDSTYSPNNYYNNRQISHAGPTLYVGTWGEIVHNTNQSTVVECTKSPLSNYNNTDYETDVAVYTNPDKLFPNKTIFHSYFSFTRKEVWNCTNESENITFVRIVNEMVGKKEIFELKYVDGITVSTKTFLDTARTAKIREIKYYDRLNSRAVTYHGKVNLMSNALNNAPTYNLKSVILTKQRTDKENGYFTEVLSHWGKSELCFPSFNKGPSLDKIGNSGAIKVIHDVSSPPPSTFTSAHHNFPNDGITPVTCKSLQGSNPFPAEFRPKLALNITKWKTSLLVPLSHKEVLEHFTIINEQVWLCNTDENKKFYRIRSEAISAKEVGQITYSDGIIELHVINLDSISNITKQGIKFTEVKYKSFEEKRAIIYEGSLLLKEPEAGLPISRNGERIRDIQYILEENRIFKSFISGRGINIRIGTHWKSIVPQSDQNFICKTEMNGEPIKFLDTYLTKMSVLVMENGIYNAEHIKRDEMASYFNHTHEEVWSCSNGVEGEIKLEPGDEFTREHGSPKFGSSGDAIARSDEDIYWIISSLIESLEEKEPTQDHSLEKQIKSDGITLEVSFRDDSKPLEKENKTIECLPLDGIVFQTKIRIKKENEITVLREHNTGDYMKLISRQAWKCSDHQNYVNHEFKRIVSDWQVSLDKLKNIQYSDSVDVWYEMDPSGNVTMRLRETFYFQEKKTGRRKIDRIPVKYEGRVILNRAKSEKISGTVLMETMKKFQFTGPVSVPKTYYNLERDRRYYMAGTKYKTLEIGEKWKVVYGDARTNVVCKKKPDEMK</sequence>
<feature type="compositionally biased region" description="Basic and acidic residues" evidence="1">
    <location>
        <begin position="100"/>
        <end position="111"/>
    </location>
</feature>
<feature type="compositionally biased region" description="Polar residues" evidence="1">
    <location>
        <begin position="22"/>
        <end position="32"/>
    </location>
</feature>
<feature type="region of interest" description="Disordered" evidence="1">
    <location>
        <begin position="17"/>
        <end position="157"/>
    </location>
</feature>
<organism evidence="3 4">
    <name type="scientific">Laodelphax striatellus</name>
    <name type="common">Small brown planthopper</name>
    <name type="synonym">Delphax striatella</name>
    <dbReference type="NCBI Taxonomy" id="195883"/>
    <lineage>
        <taxon>Eukaryota</taxon>
        <taxon>Metazoa</taxon>
        <taxon>Ecdysozoa</taxon>
        <taxon>Arthropoda</taxon>
        <taxon>Hexapoda</taxon>
        <taxon>Insecta</taxon>
        <taxon>Pterygota</taxon>
        <taxon>Neoptera</taxon>
        <taxon>Paraneoptera</taxon>
        <taxon>Hemiptera</taxon>
        <taxon>Auchenorrhyncha</taxon>
        <taxon>Fulgoroidea</taxon>
        <taxon>Delphacidae</taxon>
        <taxon>Criomorphinae</taxon>
        <taxon>Laodelphax</taxon>
    </lineage>
</organism>
<dbReference type="EMBL" id="QKKF02017624">
    <property type="protein sequence ID" value="RZF40784.1"/>
    <property type="molecule type" value="Genomic_DNA"/>
</dbReference>
<dbReference type="AlphaFoldDB" id="A0A482X4S8"/>